<comment type="caution">
    <text evidence="2">The sequence shown here is derived from an EMBL/GenBank/DDBJ whole genome shotgun (WGS) entry which is preliminary data.</text>
</comment>
<protein>
    <submittedName>
        <fullName evidence="2">Uncharacterized protein</fullName>
    </submittedName>
</protein>
<dbReference type="RefSeq" id="WP_127823155.1">
    <property type="nucleotide sequence ID" value="NZ_RQSM01000003.1"/>
</dbReference>
<dbReference type="Gene3D" id="1.10.530.10">
    <property type="match status" value="1"/>
</dbReference>
<dbReference type="AlphaFoldDB" id="A0A437U9S2"/>
<keyword evidence="3" id="KW-1185">Reference proteome</keyword>
<evidence type="ECO:0000256" key="1">
    <source>
        <dbReference type="SAM" id="MobiDB-lite"/>
    </source>
</evidence>
<name>A0A437U9S2_9FLAO</name>
<proteinExistence type="predicted"/>
<dbReference type="Proteomes" id="UP000288951">
    <property type="component" value="Unassembled WGS sequence"/>
</dbReference>
<gene>
    <name evidence="2" type="ORF">EH230_05310</name>
</gene>
<reference evidence="2" key="1">
    <citation type="submission" date="2018-12" db="EMBL/GenBank/DDBJ databases">
        <title>Draft genome sequence of Flaovobacterium columnare ARS1 isolated from channel catfish in Alabama.</title>
        <authorList>
            <person name="Cai W."/>
            <person name="Arias C."/>
        </authorList>
    </citation>
    <scope>NUCLEOTIDE SEQUENCE [LARGE SCALE GENOMIC DNA]</scope>
    <source>
        <strain evidence="2">ARS1</strain>
    </source>
</reference>
<evidence type="ECO:0000313" key="3">
    <source>
        <dbReference type="Proteomes" id="UP000288951"/>
    </source>
</evidence>
<dbReference type="EMBL" id="RQSM01000003">
    <property type="protein sequence ID" value="RVU90362.1"/>
    <property type="molecule type" value="Genomic_DNA"/>
</dbReference>
<dbReference type="OrthoDB" id="961266at2"/>
<feature type="region of interest" description="Disordered" evidence="1">
    <location>
        <begin position="217"/>
        <end position="257"/>
    </location>
</feature>
<feature type="compositionally biased region" description="Polar residues" evidence="1">
    <location>
        <begin position="217"/>
        <end position="235"/>
    </location>
</feature>
<organism evidence="2 3">
    <name type="scientific">Flavobacterium columnare</name>
    <dbReference type="NCBI Taxonomy" id="996"/>
    <lineage>
        <taxon>Bacteria</taxon>
        <taxon>Pseudomonadati</taxon>
        <taxon>Bacteroidota</taxon>
        <taxon>Flavobacteriia</taxon>
        <taxon>Flavobacteriales</taxon>
        <taxon>Flavobacteriaceae</taxon>
        <taxon>Flavobacterium</taxon>
    </lineage>
</organism>
<accession>A0A437U9S2</accession>
<evidence type="ECO:0000313" key="2">
    <source>
        <dbReference type="EMBL" id="RVU90362.1"/>
    </source>
</evidence>
<sequence>MKKGISVISGVTSPTVGEKMTYHISEWYPNTPLSEREKANVTWELFKKRSDGRFTTTHVKKKGDSRFTFGESSAGETYRLEAYLYQPEGGGLIITPKASRIPKICKVDLTYVDDSKGSVFSFTEKLRAKAHCVNMFNKEILFTLWEDDAKGSGHNTSNKLIDTKKAKVDLYGNVVVDFMLTKALMKKAMQGEADIRELEFYVTVEYYRNKKHTTANVDIQNPLPTENTPPSQSTGIKKAKGSPAEEKPKSKKEESGLLNPISEALGEIWDWVETQGTALRDKPHTIEIPEGKSPAIVGKTKGVKKEKFKPVEGNGKEAVIYITSEIATEIEVDKNGKVISYPDYGAYNGQEEFKIDDKIYCKKIKVGKDTKSAFPTYKAYIYRGNTVGEAVKKLKQDIKFNTHENAESTVLEVARHTKRNNLNYGDGGPIPPNTINKLYRLKYKIGTNDSGKTSYRYRIVDNIARNFPKINDFKNEYQNGDMSLGNRSSISIDPWDSHTLIGCIGIRGDKGAFHSSFTALTVEQKKTYKNKYHCINNYLETIIPELTGIYGRRGFSSSDGIVVAESSYTEEINTYILVDLLTEINSCKCKSLDPPVEKREDFYNSFGTKTIDYITKKSTANKFKALYMIAQRRQENGFTKNVIGNNPMNIKGNGDLGQVAIDTHETLKNGKYVPVKGEKFANFSSEDAGFKGYIDLLESNFNDAYKSLFDDSKTIDDFTTGLEDTGKKGPYATGKAQGGLSGTDDYKKKVKVLFEGVKKDYIKIYECKLCKEKDSKKKEEIKNDLDLLKKLK</sequence>
<feature type="compositionally biased region" description="Basic and acidic residues" evidence="1">
    <location>
        <begin position="243"/>
        <end position="255"/>
    </location>
</feature>